<keyword evidence="8" id="KW-1185">Reference proteome</keyword>
<accession>A0AAF0DGW6</accession>
<gene>
    <name evidence="7" type="ORF">PRK78_002712</name>
</gene>
<dbReference type="PROSITE" id="PS00131">
    <property type="entry name" value="CARBOXYPEPT_SER_SER"/>
    <property type="match status" value="1"/>
</dbReference>
<keyword evidence="6" id="KW-0732">Signal</keyword>
<comment type="similarity">
    <text evidence="1 6">Belongs to the peptidase S10 family.</text>
</comment>
<evidence type="ECO:0000256" key="2">
    <source>
        <dbReference type="ARBA" id="ARBA00022645"/>
    </source>
</evidence>
<dbReference type="PRINTS" id="PR00724">
    <property type="entry name" value="CRBOXYPTASEC"/>
</dbReference>
<dbReference type="PROSITE" id="PS00560">
    <property type="entry name" value="CARBOXYPEPT_SER_HIS"/>
    <property type="match status" value="1"/>
</dbReference>
<feature type="chain" id="PRO_5041784544" description="Carboxypeptidase" evidence="6">
    <location>
        <begin position="23"/>
        <end position="614"/>
    </location>
</feature>
<dbReference type="Gene3D" id="3.40.50.1820">
    <property type="entry name" value="alpha/beta hydrolase"/>
    <property type="match status" value="1"/>
</dbReference>
<evidence type="ECO:0000256" key="1">
    <source>
        <dbReference type="ARBA" id="ARBA00009431"/>
    </source>
</evidence>
<dbReference type="Proteomes" id="UP001219355">
    <property type="component" value="Chromosome 2"/>
</dbReference>
<dbReference type="InterPro" id="IPR029058">
    <property type="entry name" value="AB_hydrolase_fold"/>
</dbReference>
<dbReference type="EMBL" id="CP120628">
    <property type="protein sequence ID" value="WEW57247.1"/>
    <property type="molecule type" value="Genomic_DNA"/>
</dbReference>
<keyword evidence="4 6" id="KW-0378">Hydrolase</keyword>
<dbReference type="GO" id="GO:0000324">
    <property type="term" value="C:fungal-type vacuole"/>
    <property type="evidence" value="ECO:0007669"/>
    <property type="project" value="TreeGrafter"/>
</dbReference>
<feature type="signal peptide" evidence="6">
    <location>
        <begin position="1"/>
        <end position="22"/>
    </location>
</feature>
<dbReference type="GO" id="GO:0006508">
    <property type="term" value="P:proteolysis"/>
    <property type="evidence" value="ECO:0007669"/>
    <property type="project" value="UniProtKB-KW"/>
</dbReference>
<evidence type="ECO:0000256" key="6">
    <source>
        <dbReference type="RuleBase" id="RU361156"/>
    </source>
</evidence>
<sequence>MKAQWTSALSALFAALHAFVGAKPTDGGHTVIQSPIDPGIILAYKRVPPGICATVSPHQKQYTGYVSLPPSTLHPVAQNYTINTFFWFVEAREKPTSAPLTLYLSGGPGVSSMQGMFQETGPCEVVERSETKLGTIPREWSWDRSSNMLYIDQPVQVGFSYDTLKEASLDFLTSTFTSPPTDSPAGQSPETFRRGVFSSNDAAATASTTGTAARAIWHMLQVFLIAFPEYKHRREVAEVNLFTESYGGKYGPAFASHFHRQNERRRRGEIPKQRSVEIKVKTLGIMQGCIDDLVQNLHYALFAYNNTYGERAISSEDVKAFQQNFYRPGGCRDKVHACRAAVRSLDPENVGNVSSVNTACYDATGTCNLEVIQIYPKIGRSSYDIAQNVLNPLPPSTYLEYLNAPEVQRAIGAPLNFTQSSSTVFNAFLQAGDYVRGDYIADLASLLDHGVRIALIYGDRDFICNWFGGQAASFAVAAASNSSPSYLANYNAAGYAPLLVNSSYTGGVVRQFANLSFARIYDAGHFVPSYQPETLFQLFTRIIEGKNPSTGKPIPDLARFRTEGDANATATNSLPAPAKPTCYLRLAPDTCSSEQMGKMKAGKGRFVNGVWYER</sequence>
<dbReference type="InterPro" id="IPR018202">
    <property type="entry name" value="Ser_caboxypep_ser_AS"/>
</dbReference>
<dbReference type="AlphaFoldDB" id="A0AAF0DGW6"/>
<dbReference type="PANTHER" id="PTHR11802">
    <property type="entry name" value="SERINE PROTEASE FAMILY S10 SERINE CARBOXYPEPTIDASE"/>
    <property type="match status" value="1"/>
</dbReference>
<dbReference type="PANTHER" id="PTHR11802:SF404">
    <property type="entry name" value="CARBOXYPEPTIDASE"/>
    <property type="match status" value="1"/>
</dbReference>
<keyword evidence="2 6" id="KW-0121">Carboxypeptidase</keyword>
<keyword evidence="5" id="KW-0325">Glycoprotein</keyword>
<name>A0AAF0DGW6_9EURO</name>
<reference evidence="7" key="1">
    <citation type="submission" date="2023-03" db="EMBL/GenBank/DDBJ databases">
        <title>Emydomyces testavorans Genome Sequence.</title>
        <authorList>
            <person name="Hoyer L."/>
        </authorList>
    </citation>
    <scope>NUCLEOTIDE SEQUENCE</scope>
    <source>
        <strain evidence="7">16-2883</strain>
    </source>
</reference>
<evidence type="ECO:0000313" key="8">
    <source>
        <dbReference type="Proteomes" id="UP001219355"/>
    </source>
</evidence>
<organism evidence="7 8">
    <name type="scientific">Emydomyces testavorans</name>
    <dbReference type="NCBI Taxonomy" id="2070801"/>
    <lineage>
        <taxon>Eukaryota</taxon>
        <taxon>Fungi</taxon>
        <taxon>Dikarya</taxon>
        <taxon>Ascomycota</taxon>
        <taxon>Pezizomycotina</taxon>
        <taxon>Eurotiomycetes</taxon>
        <taxon>Eurotiomycetidae</taxon>
        <taxon>Onygenales</taxon>
        <taxon>Nannizziopsiaceae</taxon>
        <taxon>Emydomyces</taxon>
    </lineage>
</organism>
<dbReference type="InterPro" id="IPR033124">
    <property type="entry name" value="Ser_caboxypep_his_AS"/>
</dbReference>
<dbReference type="GO" id="GO:0004185">
    <property type="term" value="F:serine-type carboxypeptidase activity"/>
    <property type="evidence" value="ECO:0007669"/>
    <property type="project" value="UniProtKB-UniRule"/>
</dbReference>
<protein>
    <recommendedName>
        <fullName evidence="6">Carboxypeptidase</fullName>
        <ecNumber evidence="6">3.4.16.-</ecNumber>
    </recommendedName>
</protein>
<dbReference type="SUPFAM" id="SSF53474">
    <property type="entry name" value="alpha/beta-Hydrolases"/>
    <property type="match status" value="1"/>
</dbReference>
<proteinExistence type="inferred from homology"/>
<keyword evidence="3 6" id="KW-0645">Protease</keyword>
<evidence type="ECO:0000313" key="7">
    <source>
        <dbReference type="EMBL" id="WEW57247.1"/>
    </source>
</evidence>
<evidence type="ECO:0000256" key="4">
    <source>
        <dbReference type="ARBA" id="ARBA00022801"/>
    </source>
</evidence>
<dbReference type="EC" id="3.4.16.-" evidence="6"/>
<evidence type="ECO:0000256" key="3">
    <source>
        <dbReference type="ARBA" id="ARBA00022670"/>
    </source>
</evidence>
<dbReference type="Pfam" id="PF00450">
    <property type="entry name" value="Peptidase_S10"/>
    <property type="match status" value="1"/>
</dbReference>
<dbReference type="InterPro" id="IPR001563">
    <property type="entry name" value="Peptidase_S10"/>
</dbReference>
<evidence type="ECO:0000256" key="5">
    <source>
        <dbReference type="ARBA" id="ARBA00023180"/>
    </source>
</evidence>